<evidence type="ECO:0000313" key="10">
    <source>
        <dbReference type="Proteomes" id="UP001157915"/>
    </source>
</evidence>
<feature type="signal peptide" evidence="6">
    <location>
        <begin position="1"/>
        <end position="19"/>
    </location>
</feature>
<evidence type="ECO:0000256" key="5">
    <source>
        <dbReference type="ARBA" id="ARBA00023237"/>
    </source>
</evidence>
<evidence type="ECO:0000256" key="4">
    <source>
        <dbReference type="ARBA" id="ARBA00023136"/>
    </source>
</evidence>
<feature type="domain" description="RagB/SusD" evidence="7">
    <location>
        <begin position="292"/>
        <end position="588"/>
    </location>
</feature>
<comment type="caution">
    <text evidence="9">The sequence shown here is derived from an EMBL/GenBank/DDBJ whole genome shotgun (WGS) entry which is preliminary data.</text>
</comment>
<dbReference type="InterPro" id="IPR011990">
    <property type="entry name" value="TPR-like_helical_dom_sf"/>
</dbReference>
<evidence type="ECO:0000256" key="2">
    <source>
        <dbReference type="ARBA" id="ARBA00006275"/>
    </source>
</evidence>
<evidence type="ECO:0000256" key="1">
    <source>
        <dbReference type="ARBA" id="ARBA00004442"/>
    </source>
</evidence>
<dbReference type="EMBL" id="FXUA01000003">
    <property type="protein sequence ID" value="SMP22082.1"/>
    <property type="molecule type" value="Genomic_DNA"/>
</dbReference>
<comment type="subcellular location">
    <subcellularLocation>
        <location evidence="1">Cell outer membrane</location>
    </subcellularLocation>
</comment>
<feature type="chain" id="PRO_5045542164" evidence="6">
    <location>
        <begin position="20"/>
        <end position="588"/>
    </location>
</feature>
<dbReference type="Proteomes" id="UP001157915">
    <property type="component" value="Unassembled WGS sequence"/>
</dbReference>
<dbReference type="Gene3D" id="1.25.40.390">
    <property type="match status" value="1"/>
</dbReference>
<organism evidence="9 10">
    <name type="scientific">Algoriphagus winogradskyi</name>
    <dbReference type="NCBI Taxonomy" id="237017"/>
    <lineage>
        <taxon>Bacteria</taxon>
        <taxon>Pseudomonadati</taxon>
        <taxon>Bacteroidota</taxon>
        <taxon>Cytophagia</taxon>
        <taxon>Cytophagales</taxon>
        <taxon>Cyclobacteriaceae</taxon>
        <taxon>Algoriphagus</taxon>
    </lineage>
</organism>
<evidence type="ECO:0000256" key="6">
    <source>
        <dbReference type="SAM" id="SignalP"/>
    </source>
</evidence>
<protein>
    <submittedName>
        <fullName evidence="9">Starch-binding associating with outer membrane</fullName>
    </submittedName>
</protein>
<proteinExistence type="inferred from homology"/>
<evidence type="ECO:0000313" key="9">
    <source>
        <dbReference type="EMBL" id="SMP22082.1"/>
    </source>
</evidence>
<dbReference type="InterPro" id="IPR033985">
    <property type="entry name" value="SusD-like_N"/>
</dbReference>
<dbReference type="PROSITE" id="PS51257">
    <property type="entry name" value="PROKAR_LIPOPROTEIN"/>
    <property type="match status" value="1"/>
</dbReference>
<keyword evidence="10" id="KW-1185">Reference proteome</keyword>
<gene>
    <name evidence="9" type="ORF">SAMN06265367_103399</name>
</gene>
<evidence type="ECO:0000259" key="7">
    <source>
        <dbReference type="Pfam" id="PF07980"/>
    </source>
</evidence>
<dbReference type="InterPro" id="IPR012944">
    <property type="entry name" value="SusD_RagB_dom"/>
</dbReference>
<evidence type="ECO:0000259" key="8">
    <source>
        <dbReference type="Pfam" id="PF14322"/>
    </source>
</evidence>
<sequence>MIIMKSRILLLMLLTIVFASCEEQLTKTPDFISEGVVFEDENLTEAYLANVYSDMLFIDVGGEAQNNMGMIPAAGAEHINFANWQTPNTTYSRSYTAASGAGPLDYWGYNSIRDINYLLENIGSSKSLDDSYILQKMNEARFLRAYAYFQMVIRFGGVPLITKVQSVDDPESELYPSRATEEEIYNFIVTELDEIIATMPDQKTGAAGRADKYTALALLSRASLYAASIGNFSTVQADGLVGISSGSTQDFYQKSYNASKEIIESGMFSLYEKHEDKMVNFSQLFLDEGNDEVIFAEVFEPIVKGHSLDNIATPAGFAATWNSNFPVLYDFVELFDFVDGRKGTDISRDDLIASNSWEIEDFFGKRDPRFRASVFYPESTWQGGLVYFHSSTIYTNDEGERVSATSGTFDRNGEVWPASCHPRNVRNTALLLRKKLDETNLEPLSGRSGQDFYVFRYAETLLNYAEAAFYLGKTGEALVALNELRERAGMPTLAEATEANIRQERQVELAFESQRFWDLIRWRIAPQYLDNVRTKGLVFNYDLDNDKYVITLKNAEGVSRVFGPERYYLPISLGRIADNPNLKQNPGY</sequence>
<reference evidence="9 10" key="1">
    <citation type="submission" date="2017-05" db="EMBL/GenBank/DDBJ databases">
        <authorList>
            <person name="Varghese N."/>
            <person name="Submissions S."/>
        </authorList>
    </citation>
    <scope>NUCLEOTIDE SEQUENCE [LARGE SCALE GENOMIC DNA]</scope>
    <source>
        <strain evidence="9 10">DSM 15360</strain>
    </source>
</reference>
<keyword evidence="4" id="KW-0472">Membrane</keyword>
<dbReference type="Pfam" id="PF14322">
    <property type="entry name" value="SusD-like_3"/>
    <property type="match status" value="1"/>
</dbReference>
<comment type="similarity">
    <text evidence="2">Belongs to the SusD family.</text>
</comment>
<feature type="domain" description="SusD-like N-terminal" evidence="8">
    <location>
        <begin position="88"/>
        <end position="223"/>
    </location>
</feature>
<name>A0ABY1NYF1_9BACT</name>
<keyword evidence="5" id="KW-0998">Cell outer membrane</keyword>
<keyword evidence="3 6" id="KW-0732">Signal</keyword>
<accession>A0ABY1NYF1</accession>
<evidence type="ECO:0000256" key="3">
    <source>
        <dbReference type="ARBA" id="ARBA00022729"/>
    </source>
</evidence>
<dbReference type="SUPFAM" id="SSF48452">
    <property type="entry name" value="TPR-like"/>
    <property type="match status" value="1"/>
</dbReference>
<dbReference type="Pfam" id="PF07980">
    <property type="entry name" value="SusD_RagB"/>
    <property type="match status" value="1"/>
</dbReference>